<comment type="similarity">
    <text evidence="1">Belongs to the ROK (NagC/XylR) family.</text>
</comment>
<dbReference type="PANTHER" id="PTHR18964">
    <property type="entry name" value="ROK (REPRESSOR, ORF, KINASE) FAMILY"/>
    <property type="match status" value="1"/>
</dbReference>
<name>A0A9D1T483_9FIRM</name>
<dbReference type="Gene3D" id="3.30.420.40">
    <property type="match status" value="2"/>
</dbReference>
<evidence type="ECO:0000313" key="3">
    <source>
        <dbReference type="Proteomes" id="UP000823960"/>
    </source>
</evidence>
<dbReference type="InterPro" id="IPR049874">
    <property type="entry name" value="ROK_cs"/>
</dbReference>
<dbReference type="InterPro" id="IPR000600">
    <property type="entry name" value="ROK"/>
</dbReference>
<evidence type="ECO:0000256" key="1">
    <source>
        <dbReference type="ARBA" id="ARBA00006479"/>
    </source>
</evidence>
<dbReference type="PROSITE" id="PS01125">
    <property type="entry name" value="ROK"/>
    <property type="match status" value="1"/>
</dbReference>
<reference evidence="2" key="2">
    <citation type="journal article" date="2021" name="PeerJ">
        <title>Extensive microbial diversity within the chicken gut microbiome revealed by metagenomics and culture.</title>
        <authorList>
            <person name="Gilroy R."/>
            <person name="Ravi A."/>
            <person name="Getino M."/>
            <person name="Pursley I."/>
            <person name="Horton D.L."/>
            <person name="Alikhan N.F."/>
            <person name="Baker D."/>
            <person name="Gharbi K."/>
            <person name="Hall N."/>
            <person name="Watson M."/>
            <person name="Adriaenssens E.M."/>
            <person name="Foster-Nyarko E."/>
            <person name="Jarju S."/>
            <person name="Secka A."/>
            <person name="Antonio M."/>
            <person name="Oren A."/>
            <person name="Chaudhuri R.R."/>
            <person name="La Ragione R."/>
            <person name="Hildebrand F."/>
            <person name="Pallen M.J."/>
        </authorList>
    </citation>
    <scope>NUCLEOTIDE SEQUENCE</scope>
    <source>
        <strain evidence="2">1370</strain>
    </source>
</reference>
<dbReference type="InterPro" id="IPR043129">
    <property type="entry name" value="ATPase_NBD"/>
</dbReference>
<gene>
    <name evidence="2" type="ORF">IAD28_04730</name>
</gene>
<reference evidence="2" key="1">
    <citation type="submission" date="2020-10" db="EMBL/GenBank/DDBJ databases">
        <authorList>
            <person name="Gilroy R."/>
        </authorList>
    </citation>
    <scope>NUCLEOTIDE SEQUENCE</scope>
    <source>
        <strain evidence="2">1370</strain>
    </source>
</reference>
<dbReference type="AlphaFoldDB" id="A0A9D1T483"/>
<dbReference type="PANTHER" id="PTHR18964:SF149">
    <property type="entry name" value="BIFUNCTIONAL UDP-N-ACETYLGLUCOSAMINE 2-EPIMERASE_N-ACETYLMANNOSAMINE KINASE"/>
    <property type="match status" value="1"/>
</dbReference>
<dbReference type="Pfam" id="PF00480">
    <property type="entry name" value="ROK"/>
    <property type="match status" value="1"/>
</dbReference>
<accession>A0A9D1T483</accession>
<dbReference type="EMBL" id="DVOL01000063">
    <property type="protein sequence ID" value="HIV10977.1"/>
    <property type="molecule type" value="Genomic_DNA"/>
</dbReference>
<comment type="caution">
    <text evidence="2">The sequence shown here is derived from an EMBL/GenBank/DDBJ whole genome shotgun (WGS) entry which is preliminary data.</text>
</comment>
<evidence type="ECO:0000313" key="2">
    <source>
        <dbReference type="EMBL" id="HIV10977.1"/>
    </source>
</evidence>
<sequence>MLYHVGIDLGGTNIVAGVVNESFEIISRAKLPTARPRSAREILFDCARAVRQAVESAGLSMDVIEAVGIGSPGTIDSDRGVIEYANNLDFYDVPAADILGELLSRPVHAENDANAAAYGEYLAGSAKGAKNAVCITLGTGVGGGVIIDGRIYSGFNYAGAELGHMVIEVDGPECTCGRRGCFEVFSSATGLVRMTREAMKAHPESVMHTMGEPGGRTAFNAMRQGDSAGKEVVDSYIKYLAAGIANVINIFQPEILSIGGGVCNEGDALLNPLKEAVAGEVYTRRGQKNTKIVIATLGNDAGIIGAAFLGQGK</sequence>
<protein>
    <submittedName>
        <fullName evidence="2">ROK family protein</fullName>
    </submittedName>
</protein>
<proteinExistence type="inferred from homology"/>
<dbReference type="Proteomes" id="UP000823960">
    <property type="component" value="Unassembled WGS sequence"/>
</dbReference>
<organism evidence="2 3">
    <name type="scientific">Candidatus Faeciplasma avium</name>
    <dbReference type="NCBI Taxonomy" id="2840798"/>
    <lineage>
        <taxon>Bacteria</taxon>
        <taxon>Bacillati</taxon>
        <taxon>Bacillota</taxon>
        <taxon>Clostridia</taxon>
        <taxon>Eubacteriales</taxon>
        <taxon>Oscillospiraceae</taxon>
        <taxon>Oscillospiraceae incertae sedis</taxon>
        <taxon>Candidatus Faeciplasma</taxon>
    </lineage>
</organism>
<dbReference type="SUPFAM" id="SSF53067">
    <property type="entry name" value="Actin-like ATPase domain"/>
    <property type="match status" value="1"/>
</dbReference>